<gene>
    <name evidence="1" type="ORF">LCGC14_2869380</name>
</gene>
<accession>A0A0F8YQ62</accession>
<name>A0A0F8YQ62_9ZZZZ</name>
<proteinExistence type="predicted"/>
<dbReference type="EMBL" id="LAZR01055662">
    <property type="protein sequence ID" value="KKK75870.1"/>
    <property type="molecule type" value="Genomic_DNA"/>
</dbReference>
<reference evidence="1" key="1">
    <citation type="journal article" date="2015" name="Nature">
        <title>Complex archaea that bridge the gap between prokaryotes and eukaryotes.</title>
        <authorList>
            <person name="Spang A."/>
            <person name="Saw J.H."/>
            <person name="Jorgensen S.L."/>
            <person name="Zaremba-Niedzwiedzka K."/>
            <person name="Martijn J."/>
            <person name="Lind A.E."/>
            <person name="van Eijk R."/>
            <person name="Schleper C."/>
            <person name="Guy L."/>
            <person name="Ettema T.J."/>
        </authorList>
    </citation>
    <scope>NUCLEOTIDE SEQUENCE</scope>
</reference>
<comment type="caution">
    <text evidence="1">The sequence shown here is derived from an EMBL/GenBank/DDBJ whole genome shotgun (WGS) entry which is preliminary data.</text>
</comment>
<sequence length="139" mass="15498">MKIIWPQVAIIFILLGVASFAFAAEPPFAKGDILVYQGATCSEEGHREMVGLVLPFYETGVDEGLSEKQFLRVVELLEDGTCWITDSDSVFAITQVKLEIKTKHGELWTIGILSVGFAESFIPWFSLGPRPEKVDYREA</sequence>
<dbReference type="AlphaFoldDB" id="A0A0F8YQ62"/>
<protein>
    <submittedName>
        <fullName evidence="1">Uncharacterized protein</fullName>
    </submittedName>
</protein>
<organism evidence="1">
    <name type="scientific">marine sediment metagenome</name>
    <dbReference type="NCBI Taxonomy" id="412755"/>
    <lineage>
        <taxon>unclassified sequences</taxon>
        <taxon>metagenomes</taxon>
        <taxon>ecological metagenomes</taxon>
    </lineage>
</organism>
<evidence type="ECO:0000313" key="1">
    <source>
        <dbReference type="EMBL" id="KKK75870.1"/>
    </source>
</evidence>